<keyword evidence="5" id="KW-1185">Reference proteome</keyword>
<dbReference type="GO" id="GO:0008168">
    <property type="term" value="F:methyltransferase activity"/>
    <property type="evidence" value="ECO:0007669"/>
    <property type="project" value="UniProtKB-KW"/>
</dbReference>
<evidence type="ECO:0000256" key="3">
    <source>
        <dbReference type="ARBA" id="ARBA00022691"/>
    </source>
</evidence>
<evidence type="ECO:0000313" key="5">
    <source>
        <dbReference type="Proteomes" id="UP000274429"/>
    </source>
</evidence>
<protein>
    <submittedName>
        <fullName evidence="6">TPR_REGION domain-containing protein</fullName>
    </submittedName>
</protein>
<evidence type="ECO:0000256" key="1">
    <source>
        <dbReference type="ARBA" id="ARBA00022603"/>
    </source>
</evidence>
<dbReference type="AlphaFoldDB" id="A0A0R3X7G0"/>
<dbReference type="SUPFAM" id="SSF48452">
    <property type="entry name" value="TPR-like"/>
    <property type="match status" value="1"/>
</dbReference>
<reference evidence="6" key="1">
    <citation type="submission" date="2017-02" db="UniProtKB">
        <authorList>
            <consortium name="WormBaseParasite"/>
        </authorList>
    </citation>
    <scope>IDENTIFICATION</scope>
</reference>
<dbReference type="InterPro" id="IPR019734">
    <property type="entry name" value="TPR_rpt"/>
</dbReference>
<dbReference type="GO" id="GO:0005634">
    <property type="term" value="C:nucleus"/>
    <property type="evidence" value="ECO:0007669"/>
    <property type="project" value="TreeGrafter"/>
</dbReference>
<dbReference type="OrthoDB" id="6282876at2759"/>
<dbReference type="InterPro" id="IPR011990">
    <property type="entry name" value="TPR-like_helical_dom_sf"/>
</dbReference>
<proteinExistence type="predicted"/>
<sequence length="429" mass="46860">MECMKSGSQHELVKEYFRIVHESMSKFGKKKEFLKKFGETRTDFQRVCYLLKALEATNFVILPETVSGLAAKSGIEVLGMPSKETALKGLNGKSDEVSTQIREHSNQLWKSRQATKALTFYTAALFHAASDSVKALALGNRSCVLFSLNCFDEASADASEALKVGNIDLGFPLSKAARLHIRIAQCHQIRGRLPEARKHFQEAISLLDDSEASMRTSLLSLAKLGLLECSTEQEKTMSTPSSPSEPLWKCIRYDPPKFSRVQTIKLTKASSDDKPGTSCRLLSAPDGTVRLRNTGHKRGWAVEVTRDVPVASSIQYVSDLHVGFCSSACAKSAMRADGGRDGLGRHVNDCGGLVPCLQLDSYAGWSKEVKDSVGGPKVSRLAFACIASTAPDCLLDYVCSTGRYESLDGTHKAMTNIQALPRFYASTLV</sequence>
<name>A0A0R3X7G0_HYDTA</name>
<keyword evidence="2" id="KW-0808">Transferase</keyword>
<reference evidence="4 5" key="2">
    <citation type="submission" date="2018-11" db="EMBL/GenBank/DDBJ databases">
        <authorList>
            <consortium name="Pathogen Informatics"/>
        </authorList>
    </citation>
    <scope>NUCLEOTIDE SEQUENCE [LARGE SCALE GENOMIC DNA]</scope>
</reference>
<accession>A0A0R3X7G0</accession>
<keyword evidence="1" id="KW-0489">Methyltransferase</keyword>
<dbReference type="PANTHER" id="PTHR46165:SF2">
    <property type="entry name" value="SET AND MYND DOMAIN-CONTAINING PROTEIN 4"/>
    <property type="match status" value="1"/>
</dbReference>
<dbReference type="STRING" id="6205.A0A0R3X7G0"/>
<evidence type="ECO:0000313" key="6">
    <source>
        <dbReference type="WBParaSite" id="TTAC_0000948501-mRNA-1"/>
    </source>
</evidence>
<dbReference type="PANTHER" id="PTHR46165">
    <property type="entry name" value="SET AND MYND DOMAIN-CONTAINING PROTEIN 4"/>
    <property type="match status" value="1"/>
</dbReference>
<dbReference type="Gene3D" id="1.25.40.10">
    <property type="entry name" value="Tetratricopeptide repeat domain"/>
    <property type="match status" value="1"/>
</dbReference>
<organism evidence="6">
    <name type="scientific">Hydatigena taeniaeformis</name>
    <name type="common">Feline tapeworm</name>
    <name type="synonym">Taenia taeniaeformis</name>
    <dbReference type="NCBI Taxonomy" id="6205"/>
    <lineage>
        <taxon>Eukaryota</taxon>
        <taxon>Metazoa</taxon>
        <taxon>Spiralia</taxon>
        <taxon>Lophotrochozoa</taxon>
        <taxon>Platyhelminthes</taxon>
        <taxon>Cestoda</taxon>
        <taxon>Eucestoda</taxon>
        <taxon>Cyclophyllidea</taxon>
        <taxon>Taeniidae</taxon>
        <taxon>Hydatigera</taxon>
    </lineage>
</organism>
<dbReference type="SMART" id="SM00028">
    <property type="entry name" value="TPR"/>
    <property type="match status" value="2"/>
</dbReference>
<dbReference type="GO" id="GO:0005737">
    <property type="term" value="C:cytoplasm"/>
    <property type="evidence" value="ECO:0007669"/>
    <property type="project" value="TreeGrafter"/>
</dbReference>
<evidence type="ECO:0000313" key="4">
    <source>
        <dbReference type="EMBL" id="VDM34272.1"/>
    </source>
</evidence>
<evidence type="ECO:0000256" key="2">
    <source>
        <dbReference type="ARBA" id="ARBA00022679"/>
    </source>
</evidence>
<gene>
    <name evidence="4" type="ORF">TTAC_LOCUS9470</name>
</gene>
<dbReference type="GO" id="GO:0032259">
    <property type="term" value="P:methylation"/>
    <property type="evidence" value="ECO:0007669"/>
    <property type="project" value="UniProtKB-KW"/>
</dbReference>
<dbReference type="WBParaSite" id="TTAC_0000948501-mRNA-1">
    <property type="protein sequence ID" value="TTAC_0000948501-mRNA-1"/>
    <property type="gene ID" value="TTAC_0000948501"/>
</dbReference>
<dbReference type="Proteomes" id="UP000274429">
    <property type="component" value="Unassembled WGS sequence"/>
</dbReference>
<dbReference type="EMBL" id="UYWX01020833">
    <property type="protein sequence ID" value="VDM34272.1"/>
    <property type="molecule type" value="Genomic_DNA"/>
</dbReference>
<keyword evidence="3" id="KW-0949">S-adenosyl-L-methionine</keyword>
<dbReference type="GO" id="GO:0042826">
    <property type="term" value="F:histone deacetylase binding"/>
    <property type="evidence" value="ECO:0007669"/>
    <property type="project" value="TreeGrafter"/>
</dbReference>
<dbReference type="InterPro" id="IPR052097">
    <property type="entry name" value="SET-MYND_domain_protein"/>
</dbReference>